<evidence type="ECO:0000256" key="2">
    <source>
        <dbReference type="SAM" id="Phobius"/>
    </source>
</evidence>
<dbReference type="InterPro" id="IPR029071">
    <property type="entry name" value="Ubiquitin-like_domsf"/>
</dbReference>
<name>A0A814U4F9_ADIRI</name>
<keyword evidence="6" id="KW-1185">Reference proteome</keyword>
<accession>A0A814U4F9</accession>
<gene>
    <name evidence="4" type="ORF">EDS130_LOCUS23572</name>
    <name evidence="5" type="ORF">XAT740_LOCUS24294</name>
</gene>
<dbReference type="PANTHER" id="PTHR14557:SF5">
    <property type="entry name" value="UBIQUITIN-LIKE DOMAIN-CONTAINING PROTEIN"/>
    <property type="match status" value="1"/>
</dbReference>
<dbReference type="CDD" id="cd17057">
    <property type="entry name" value="Ubl_TMUB1_like"/>
    <property type="match status" value="1"/>
</dbReference>
<keyword evidence="2" id="KW-1133">Transmembrane helix</keyword>
<sequence length="306" mass="34784">MSFIEGIGDDFLYVLIFLLFLGIVSFSWLSTHVNNIHSPPTLFVIERRSHRRNDEESETISPTSSPNLNEQSPTALSANEILTEHDSDIEASDADEFFAERAPMPSVNLIHTSTNLNESVSQSSFIEGEDQSLQITIKFLNETQKLITANSNDTISKVKRLHFLDELANNKIVRFIYQGRELQDSETLRSYNIRDQTVIHCQISPRRHSTPNRINDGEISHTNAFDTSSFLDTSPISISTHLILFLTIILGSVWYLRIKYRVLFTPISTIILIFLTVIFLIFTCGPALTSRRQISDRTSSNHVHLD</sequence>
<dbReference type="OrthoDB" id="161999at2759"/>
<dbReference type="EMBL" id="CAJNOJ010000129">
    <property type="protein sequence ID" value="CAF1168839.1"/>
    <property type="molecule type" value="Genomic_DNA"/>
</dbReference>
<dbReference type="Proteomes" id="UP000663828">
    <property type="component" value="Unassembled WGS sequence"/>
</dbReference>
<dbReference type="AlphaFoldDB" id="A0A814U4F9"/>
<evidence type="ECO:0000259" key="3">
    <source>
        <dbReference type="PROSITE" id="PS50053"/>
    </source>
</evidence>
<dbReference type="Proteomes" id="UP000663852">
    <property type="component" value="Unassembled WGS sequence"/>
</dbReference>
<dbReference type="PANTHER" id="PTHR14557">
    <property type="entry name" value="PROTEIN C7ORF21"/>
    <property type="match status" value="1"/>
</dbReference>
<keyword evidence="2" id="KW-0812">Transmembrane</keyword>
<dbReference type="GO" id="GO:0036503">
    <property type="term" value="P:ERAD pathway"/>
    <property type="evidence" value="ECO:0007669"/>
    <property type="project" value="InterPro"/>
</dbReference>
<reference evidence="4" key="1">
    <citation type="submission" date="2021-02" db="EMBL/GenBank/DDBJ databases">
        <authorList>
            <person name="Nowell W R."/>
        </authorList>
    </citation>
    <scope>NUCLEOTIDE SEQUENCE</scope>
</reference>
<evidence type="ECO:0000256" key="1">
    <source>
        <dbReference type="SAM" id="MobiDB-lite"/>
    </source>
</evidence>
<organism evidence="4 7">
    <name type="scientific">Adineta ricciae</name>
    <name type="common">Rotifer</name>
    <dbReference type="NCBI Taxonomy" id="249248"/>
    <lineage>
        <taxon>Eukaryota</taxon>
        <taxon>Metazoa</taxon>
        <taxon>Spiralia</taxon>
        <taxon>Gnathifera</taxon>
        <taxon>Rotifera</taxon>
        <taxon>Eurotatoria</taxon>
        <taxon>Bdelloidea</taxon>
        <taxon>Adinetida</taxon>
        <taxon>Adinetidae</taxon>
        <taxon>Adineta</taxon>
    </lineage>
</organism>
<dbReference type="InterPro" id="IPR040352">
    <property type="entry name" value="TMUB1/2"/>
</dbReference>
<dbReference type="Pfam" id="PF00240">
    <property type="entry name" value="ubiquitin"/>
    <property type="match status" value="1"/>
</dbReference>
<feature type="region of interest" description="Disordered" evidence="1">
    <location>
        <begin position="53"/>
        <end position="73"/>
    </location>
</feature>
<dbReference type="SMART" id="SM00213">
    <property type="entry name" value="UBQ"/>
    <property type="match status" value="1"/>
</dbReference>
<evidence type="ECO:0000313" key="5">
    <source>
        <dbReference type="EMBL" id="CAF1212953.1"/>
    </source>
</evidence>
<feature type="transmembrane region" description="Helical" evidence="2">
    <location>
        <begin position="238"/>
        <end position="256"/>
    </location>
</feature>
<dbReference type="InterPro" id="IPR000626">
    <property type="entry name" value="Ubiquitin-like_dom"/>
</dbReference>
<comment type="caution">
    <text evidence="4">The sequence shown here is derived from an EMBL/GenBank/DDBJ whole genome shotgun (WGS) entry which is preliminary data.</text>
</comment>
<feature type="transmembrane region" description="Helical" evidence="2">
    <location>
        <begin position="263"/>
        <end position="282"/>
    </location>
</feature>
<dbReference type="SUPFAM" id="SSF54236">
    <property type="entry name" value="Ubiquitin-like"/>
    <property type="match status" value="1"/>
</dbReference>
<evidence type="ECO:0000313" key="6">
    <source>
        <dbReference type="Proteomes" id="UP000663828"/>
    </source>
</evidence>
<keyword evidence="2" id="KW-0472">Membrane</keyword>
<protein>
    <recommendedName>
        <fullName evidence="3">Ubiquitin-like domain-containing protein</fullName>
    </recommendedName>
</protein>
<feature type="transmembrane region" description="Helical" evidence="2">
    <location>
        <begin position="12"/>
        <end position="29"/>
    </location>
</feature>
<dbReference type="PROSITE" id="PS50053">
    <property type="entry name" value="UBIQUITIN_2"/>
    <property type="match status" value="1"/>
</dbReference>
<evidence type="ECO:0000313" key="4">
    <source>
        <dbReference type="EMBL" id="CAF1168839.1"/>
    </source>
</evidence>
<evidence type="ECO:0000313" key="7">
    <source>
        <dbReference type="Proteomes" id="UP000663852"/>
    </source>
</evidence>
<dbReference type="Gene3D" id="3.10.20.90">
    <property type="entry name" value="Phosphatidylinositol 3-kinase Catalytic Subunit, Chain A, domain 1"/>
    <property type="match status" value="1"/>
</dbReference>
<feature type="domain" description="Ubiquitin-like" evidence="3">
    <location>
        <begin position="133"/>
        <end position="200"/>
    </location>
</feature>
<proteinExistence type="predicted"/>
<dbReference type="EMBL" id="CAJNOR010001872">
    <property type="protein sequence ID" value="CAF1212953.1"/>
    <property type="molecule type" value="Genomic_DNA"/>
</dbReference>